<name>A0A8T0I7U2_CERPU</name>
<dbReference type="InterPro" id="IPR029071">
    <property type="entry name" value="Ubiquitin-like_domsf"/>
</dbReference>
<dbReference type="Proteomes" id="UP000822688">
    <property type="component" value="Chromosome 4"/>
</dbReference>
<dbReference type="SMART" id="SM00166">
    <property type="entry name" value="UBX"/>
    <property type="match status" value="1"/>
</dbReference>
<protein>
    <recommendedName>
        <fullName evidence="2">UBX domain-containing protein</fullName>
    </recommendedName>
</protein>
<dbReference type="SUPFAM" id="SSF54236">
    <property type="entry name" value="Ubiquitin-like"/>
    <property type="match status" value="1"/>
</dbReference>
<proteinExistence type="predicted"/>
<dbReference type="GO" id="GO:0043130">
    <property type="term" value="F:ubiquitin binding"/>
    <property type="evidence" value="ECO:0007669"/>
    <property type="project" value="TreeGrafter"/>
</dbReference>
<dbReference type="GO" id="GO:0005783">
    <property type="term" value="C:endoplasmic reticulum"/>
    <property type="evidence" value="ECO:0007669"/>
    <property type="project" value="TreeGrafter"/>
</dbReference>
<dbReference type="InterPro" id="IPR050730">
    <property type="entry name" value="UBX_domain-protein"/>
</dbReference>
<reference evidence="3" key="1">
    <citation type="submission" date="2020-06" db="EMBL/GenBank/DDBJ databases">
        <title>WGS assembly of Ceratodon purpureus strain R40.</title>
        <authorList>
            <person name="Carey S.B."/>
            <person name="Jenkins J."/>
            <person name="Shu S."/>
            <person name="Lovell J.T."/>
            <person name="Sreedasyam A."/>
            <person name="Maumus F."/>
            <person name="Tiley G.P."/>
            <person name="Fernandez-Pozo N."/>
            <person name="Barry K."/>
            <person name="Chen C."/>
            <person name="Wang M."/>
            <person name="Lipzen A."/>
            <person name="Daum C."/>
            <person name="Saski C.A."/>
            <person name="Payton A.C."/>
            <person name="Mcbreen J.C."/>
            <person name="Conrad R.E."/>
            <person name="Kollar L.M."/>
            <person name="Olsson S."/>
            <person name="Huttunen S."/>
            <person name="Landis J.B."/>
            <person name="Wickett N.J."/>
            <person name="Johnson M.G."/>
            <person name="Rensing S.A."/>
            <person name="Grimwood J."/>
            <person name="Schmutz J."/>
            <person name="Mcdaniel S.F."/>
        </authorList>
    </citation>
    <scope>NUCLEOTIDE SEQUENCE</scope>
    <source>
        <strain evidence="3">R40</strain>
    </source>
</reference>
<dbReference type="InterPro" id="IPR001012">
    <property type="entry name" value="UBX_dom"/>
</dbReference>
<dbReference type="PANTHER" id="PTHR23322">
    <property type="entry name" value="FAS-ASSOCIATED PROTEIN"/>
    <property type="match status" value="1"/>
</dbReference>
<evidence type="ECO:0000256" key="1">
    <source>
        <dbReference type="SAM" id="MobiDB-lite"/>
    </source>
</evidence>
<dbReference type="Pfam" id="PF00789">
    <property type="entry name" value="UBX"/>
    <property type="match status" value="1"/>
</dbReference>
<dbReference type="PANTHER" id="PTHR23322:SF1">
    <property type="entry name" value="FAS-ASSOCIATED FACTOR 2"/>
    <property type="match status" value="1"/>
</dbReference>
<dbReference type="EMBL" id="CM026424">
    <property type="protein sequence ID" value="KAG0578493.1"/>
    <property type="molecule type" value="Genomic_DNA"/>
</dbReference>
<accession>A0A8T0I7U2</accession>
<evidence type="ECO:0000313" key="4">
    <source>
        <dbReference type="Proteomes" id="UP000822688"/>
    </source>
</evidence>
<sequence length="252" mass="28751">MSLVLHGVPKYVKELASEEAEEERVRARRRLRAEQDAEYQAALLQDQERENRRQQKALRAAQKKREEEEAAAAAAKKEVALGDRRREKAAVLEAEPEPGPGVTIVRVRLPNGEHRERMFLNTSTVQVVYDYVDTLMCFDVLSYSLLSNYPRVVYGSGSRDMTLKAAGFHPRVSLFIQQCVDKRSSQRRSVNCPATLSDSYPSNLSQSLKRYHELQKELYATPESLQVHCSTLEATDRLKVTGRFERDIHDDG</sequence>
<organism evidence="3 4">
    <name type="scientific">Ceratodon purpureus</name>
    <name type="common">Fire moss</name>
    <name type="synonym">Dicranum purpureum</name>
    <dbReference type="NCBI Taxonomy" id="3225"/>
    <lineage>
        <taxon>Eukaryota</taxon>
        <taxon>Viridiplantae</taxon>
        <taxon>Streptophyta</taxon>
        <taxon>Embryophyta</taxon>
        <taxon>Bryophyta</taxon>
        <taxon>Bryophytina</taxon>
        <taxon>Bryopsida</taxon>
        <taxon>Dicranidae</taxon>
        <taxon>Pseudoditrichales</taxon>
        <taxon>Ditrichaceae</taxon>
        <taxon>Ceratodon</taxon>
    </lineage>
</organism>
<dbReference type="AlphaFoldDB" id="A0A8T0I7U2"/>
<comment type="caution">
    <text evidence="3">The sequence shown here is derived from an EMBL/GenBank/DDBJ whole genome shotgun (WGS) entry which is preliminary data.</text>
</comment>
<feature type="region of interest" description="Disordered" evidence="1">
    <location>
        <begin position="42"/>
        <end position="78"/>
    </location>
</feature>
<dbReference type="CDD" id="cd01767">
    <property type="entry name" value="UBX"/>
    <property type="match status" value="1"/>
</dbReference>
<gene>
    <name evidence="3" type="ORF">KC19_4G027100</name>
</gene>
<feature type="domain" description="UBX" evidence="2">
    <location>
        <begin position="98"/>
        <end position="176"/>
    </location>
</feature>
<dbReference type="GO" id="GO:0036503">
    <property type="term" value="P:ERAD pathway"/>
    <property type="evidence" value="ECO:0007669"/>
    <property type="project" value="TreeGrafter"/>
</dbReference>
<evidence type="ECO:0000313" key="3">
    <source>
        <dbReference type="EMBL" id="KAG0578493.1"/>
    </source>
</evidence>
<keyword evidence="4" id="KW-1185">Reference proteome</keyword>
<dbReference type="PROSITE" id="PS50033">
    <property type="entry name" value="UBX"/>
    <property type="match status" value="1"/>
</dbReference>
<evidence type="ECO:0000259" key="2">
    <source>
        <dbReference type="PROSITE" id="PS50033"/>
    </source>
</evidence>
<dbReference type="Gene3D" id="3.10.20.90">
    <property type="entry name" value="Phosphatidylinositol 3-kinase Catalytic Subunit, Chain A, domain 1"/>
    <property type="match status" value="1"/>
</dbReference>